<protein>
    <recommendedName>
        <fullName evidence="1">Type I restriction enzyme HindI endonuclease subunit-like C-terminal domain-containing protein</fullName>
    </recommendedName>
</protein>
<feature type="domain" description="Type I restriction enzyme HindI endonuclease subunit-like C-terminal" evidence="1">
    <location>
        <begin position="2"/>
        <end position="66"/>
    </location>
</feature>
<dbReference type="AlphaFoldDB" id="A0A1F6TPW9"/>
<dbReference type="Proteomes" id="UP000179360">
    <property type="component" value="Unassembled WGS sequence"/>
</dbReference>
<sequence length="71" mass="8142">MLGEPTLVHIARELVETVKKNVTIDWTVRAQLRVIVKRILRKYGYPPDKQEKATQTVLEQAALLSQEWAVA</sequence>
<accession>A0A1F6TPW9</accession>
<comment type="caution">
    <text evidence="2">The sequence shown here is derived from an EMBL/GenBank/DDBJ whole genome shotgun (WGS) entry which is preliminary data.</text>
</comment>
<proteinExistence type="predicted"/>
<name>A0A1F6TPW9_9PROT</name>
<evidence type="ECO:0000313" key="3">
    <source>
        <dbReference type="Proteomes" id="UP000179360"/>
    </source>
</evidence>
<organism evidence="2 3">
    <name type="scientific">Candidatus Muproteobacteria bacterium RIFCSPHIGHO2_01_FULL_65_16</name>
    <dbReference type="NCBI Taxonomy" id="1817764"/>
    <lineage>
        <taxon>Bacteria</taxon>
        <taxon>Pseudomonadati</taxon>
        <taxon>Pseudomonadota</taxon>
        <taxon>Candidatus Muproteobacteria</taxon>
    </lineage>
</organism>
<dbReference type="STRING" id="1817764.A2637_05525"/>
<dbReference type="EMBL" id="MFSY01000028">
    <property type="protein sequence ID" value="OGI47106.1"/>
    <property type="molecule type" value="Genomic_DNA"/>
</dbReference>
<reference evidence="2 3" key="1">
    <citation type="journal article" date="2016" name="Nat. Commun.">
        <title>Thousands of microbial genomes shed light on interconnected biogeochemical processes in an aquifer system.</title>
        <authorList>
            <person name="Anantharaman K."/>
            <person name="Brown C.T."/>
            <person name="Hug L.A."/>
            <person name="Sharon I."/>
            <person name="Castelle C.J."/>
            <person name="Probst A.J."/>
            <person name="Thomas B.C."/>
            <person name="Singh A."/>
            <person name="Wilkins M.J."/>
            <person name="Karaoz U."/>
            <person name="Brodie E.L."/>
            <person name="Williams K.H."/>
            <person name="Hubbard S.S."/>
            <person name="Banfield J.F."/>
        </authorList>
    </citation>
    <scope>NUCLEOTIDE SEQUENCE [LARGE SCALE GENOMIC DNA]</scope>
</reference>
<dbReference type="Pfam" id="PF11867">
    <property type="entry name" value="T1RH-like_C"/>
    <property type="match status" value="1"/>
</dbReference>
<dbReference type="InterPro" id="IPR021810">
    <property type="entry name" value="T1RH-like_C"/>
</dbReference>
<evidence type="ECO:0000313" key="2">
    <source>
        <dbReference type="EMBL" id="OGI47106.1"/>
    </source>
</evidence>
<evidence type="ECO:0000259" key="1">
    <source>
        <dbReference type="Pfam" id="PF11867"/>
    </source>
</evidence>
<gene>
    <name evidence="2" type="ORF">A2637_05525</name>
</gene>